<dbReference type="AlphaFoldDB" id="A0A0F9PE09"/>
<sequence>MVKIIIDFDKVVNKELIKAFKRNINVQTSNMLTNNGYLDGHHLFDVKIEES</sequence>
<organism evidence="1">
    <name type="scientific">marine sediment metagenome</name>
    <dbReference type="NCBI Taxonomy" id="412755"/>
    <lineage>
        <taxon>unclassified sequences</taxon>
        <taxon>metagenomes</taxon>
        <taxon>ecological metagenomes</taxon>
    </lineage>
</organism>
<gene>
    <name evidence="1" type="ORF">LCGC14_0854950</name>
</gene>
<accession>A0A0F9PE09</accession>
<proteinExistence type="predicted"/>
<dbReference type="EMBL" id="LAZR01002570">
    <property type="protein sequence ID" value="KKN28369.1"/>
    <property type="molecule type" value="Genomic_DNA"/>
</dbReference>
<name>A0A0F9PE09_9ZZZZ</name>
<evidence type="ECO:0000313" key="1">
    <source>
        <dbReference type="EMBL" id="KKN28369.1"/>
    </source>
</evidence>
<reference evidence="1" key="1">
    <citation type="journal article" date="2015" name="Nature">
        <title>Complex archaea that bridge the gap between prokaryotes and eukaryotes.</title>
        <authorList>
            <person name="Spang A."/>
            <person name="Saw J.H."/>
            <person name="Jorgensen S.L."/>
            <person name="Zaremba-Niedzwiedzka K."/>
            <person name="Martijn J."/>
            <person name="Lind A.E."/>
            <person name="van Eijk R."/>
            <person name="Schleper C."/>
            <person name="Guy L."/>
            <person name="Ettema T.J."/>
        </authorList>
    </citation>
    <scope>NUCLEOTIDE SEQUENCE</scope>
</reference>
<protein>
    <submittedName>
        <fullName evidence="1">Uncharacterized protein</fullName>
    </submittedName>
</protein>
<comment type="caution">
    <text evidence="1">The sequence shown here is derived from an EMBL/GenBank/DDBJ whole genome shotgun (WGS) entry which is preliminary data.</text>
</comment>